<dbReference type="EMBL" id="JAXCGZ010023076">
    <property type="protein sequence ID" value="KAK7017546.1"/>
    <property type="molecule type" value="Genomic_DNA"/>
</dbReference>
<protein>
    <submittedName>
        <fullName evidence="2">Uncharacterized protein</fullName>
    </submittedName>
</protein>
<proteinExistence type="predicted"/>
<gene>
    <name evidence="2" type="ORF">SK128_000457</name>
</gene>
<feature type="compositionally biased region" description="Basic residues" evidence="1">
    <location>
        <begin position="1"/>
        <end position="21"/>
    </location>
</feature>
<feature type="region of interest" description="Disordered" evidence="1">
    <location>
        <begin position="1"/>
        <end position="27"/>
    </location>
</feature>
<name>A0AAN8W9T4_HALRR</name>
<evidence type="ECO:0000313" key="3">
    <source>
        <dbReference type="Proteomes" id="UP001381693"/>
    </source>
</evidence>
<dbReference type="AlphaFoldDB" id="A0AAN8W9T4"/>
<feature type="non-terminal residue" evidence="2">
    <location>
        <position position="69"/>
    </location>
</feature>
<comment type="caution">
    <text evidence="2">The sequence shown here is derived from an EMBL/GenBank/DDBJ whole genome shotgun (WGS) entry which is preliminary data.</text>
</comment>
<sequence length="69" mass="7468">MEIVKGTKRNRGQAMIHRSRRSTASCVLPTPGGAASHLHNTMDRTHPHAIPLSLSFSLSITRGAHTHSS</sequence>
<dbReference type="Proteomes" id="UP001381693">
    <property type="component" value="Unassembled WGS sequence"/>
</dbReference>
<organism evidence="2 3">
    <name type="scientific">Halocaridina rubra</name>
    <name type="common">Hawaiian red shrimp</name>
    <dbReference type="NCBI Taxonomy" id="373956"/>
    <lineage>
        <taxon>Eukaryota</taxon>
        <taxon>Metazoa</taxon>
        <taxon>Ecdysozoa</taxon>
        <taxon>Arthropoda</taxon>
        <taxon>Crustacea</taxon>
        <taxon>Multicrustacea</taxon>
        <taxon>Malacostraca</taxon>
        <taxon>Eumalacostraca</taxon>
        <taxon>Eucarida</taxon>
        <taxon>Decapoda</taxon>
        <taxon>Pleocyemata</taxon>
        <taxon>Caridea</taxon>
        <taxon>Atyoidea</taxon>
        <taxon>Atyidae</taxon>
        <taxon>Halocaridina</taxon>
    </lineage>
</organism>
<reference evidence="2 3" key="1">
    <citation type="submission" date="2023-11" db="EMBL/GenBank/DDBJ databases">
        <title>Halocaridina rubra genome assembly.</title>
        <authorList>
            <person name="Smith C."/>
        </authorList>
    </citation>
    <scope>NUCLEOTIDE SEQUENCE [LARGE SCALE GENOMIC DNA]</scope>
    <source>
        <strain evidence="2">EP-1</strain>
        <tissue evidence="2">Whole</tissue>
    </source>
</reference>
<accession>A0AAN8W9T4</accession>
<evidence type="ECO:0000256" key="1">
    <source>
        <dbReference type="SAM" id="MobiDB-lite"/>
    </source>
</evidence>
<evidence type="ECO:0000313" key="2">
    <source>
        <dbReference type="EMBL" id="KAK7017546.1"/>
    </source>
</evidence>
<keyword evidence="3" id="KW-1185">Reference proteome</keyword>